<comment type="subcellular location">
    <subcellularLocation>
        <location evidence="1">Periplasm</location>
    </subcellularLocation>
</comment>
<dbReference type="OrthoDB" id="174578at2"/>
<reference evidence="4 5" key="1">
    <citation type="submission" date="2017-07" db="EMBL/GenBank/DDBJ databases">
        <title>Draft Genome Sequences of Select Purple Nonsulfur Bacteria.</title>
        <authorList>
            <person name="Lasarre B."/>
            <person name="Mckinlay J.B."/>
        </authorList>
    </citation>
    <scope>NUCLEOTIDE SEQUENCE [LARGE SCALE GENOMIC DNA]</scope>
    <source>
        <strain evidence="4 5">DSM 11907</strain>
    </source>
</reference>
<dbReference type="SUPFAM" id="SSF53850">
    <property type="entry name" value="Periplasmic binding protein-like II"/>
    <property type="match status" value="1"/>
</dbReference>
<organism evidence="4 5">
    <name type="scientific">Rhodoplanes elegans</name>
    <dbReference type="NCBI Taxonomy" id="29408"/>
    <lineage>
        <taxon>Bacteria</taxon>
        <taxon>Pseudomonadati</taxon>
        <taxon>Pseudomonadota</taxon>
        <taxon>Alphaproteobacteria</taxon>
        <taxon>Hyphomicrobiales</taxon>
        <taxon>Nitrobacteraceae</taxon>
        <taxon>Rhodoplanes</taxon>
    </lineage>
</organism>
<dbReference type="Pfam" id="PF13379">
    <property type="entry name" value="NMT1_2"/>
    <property type="match status" value="1"/>
</dbReference>
<accession>A0A327KSZ2</accession>
<dbReference type="PANTHER" id="PTHR30024:SF47">
    <property type="entry name" value="TAURINE-BINDING PERIPLASMIC PROTEIN"/>
    <property type="match status" value="1"/>
</dbReference>
<dbReference type="PANTHER" id="PTHR30024">
    <property type="entry name" value="ALIPHATIC SULFONATES-BINDING PROTEIN-RELATED"/>
    <property type="match status" value="1"/>
</dbReference>
<protein>
    <recommendedName>
        <fullName evidence="6">SsuA/THI5-like domain-containing protein</fullName>
    </recommendedName>
</protein>
<evidence type="ECO:0000313" key="5">
    <source>
        <dbReference type="Proteomes" id="UP000248863"/>
    </source>
</evidence>
<dbReference type="AlphaFoldDB" id="A0A327KSZ2"/>
<proteinExistence type="inferred from homology"/>
<dbReference type="Proteomes" id="UP000248863">
    <property type="component" value="Unassembled WGS sequence"/>
</dbReference>
<dbReference type="RefSeq" id="WP_111356051.1">
    <property type="nucleotide sequence ID" value="NZ_NHSK01000021.1"/>
</dbReference>
<evidence type="ECO:0000313" key="4">
    <source>
        <dbReference type="EMBL" id="RAI40763.1"/>
    </source>
</evidence>
<evidence type="ECO:0000256" key="1">
    <source>
        <dbReference type="ARBA" id="ARBA00004418"/>
    </source>
</evidence>
<comment type="caution">
    <text evidence="4">The sequence shown here is derived from an EMBL/GenBank/DDBJ whole genome shotgun (WGS) entry which is preliminary data.</text>
</comment>
<gene>
    <name evidence="4" type="ORF">CH338_05245</name>
</gene>
<comment type="similarity">
    <text evidence="2">Belongs to the bacterial solute-binding protein SsuA/TauA family.</text>
</comment>
<keyword evidence="3" id="KW-0732">Signal</keyword>
<sequence>MRSVLRPLIFGLVLAIAIAPAPVRAQQPTEVRVAMLAPSALLWLHAIARDQGFYAERNIVVKDLVASSSPTLLQAVSSGSVEAGISLGDVVIRAIDQGAPVVMSGAVLGKTILRLVGGTGVTAAKQLEGATVTAGAVEGGTANLLRFQLQRLGVDPRSLKMVALTNSRDRVVALGNGQVQGALLIAPFDTLAVRQGMKVLDVYTDPYVQTPLVLNKPWAEKNREAAIGLTKAMQKAAVWIYDPANRDKAIDILAAFTKTDRDICADSYKFIVEEQQAIARNLDVTAAGLENIIKIDQAIGANPASSKPFDLSRYFDPAYLAAK</sequence>
<keyword evidence="5" id="KW-1185">Reference proteome</keyword>
<evidence type="ECO:0008006" key="6">
    <source>
        <dbReference type="Google" id="ProtNLM"/>
    </source>
</evidence>
<name>A0A327KSZ2_9BRAD</name>
<dbReference type="Gene3D" id="3.40.190.10">
    <property type="entry name" value="Periplasmic binding protein-like II"/>
    <property type="match status" value="2"/>
</dbReference>
<evidence type="ECO:0000256" key="2">
    <source>
        <dbReference type="ARBA" id="ARBA00010742"/>
    </source>
</evidence>
<dbReference type="EMBL" id="NPEU01000033">
    <property type="protein sequence ID" value="RAI40763.1"/>
    <property type="molecule type" value="Genomic_DNA"/>
</dbReference>
<dbReference type="GO" id="GO:0042597">
    <property type="term" value="C:periplasmic space"/>
    <property type="evidence" value="ECO:0007669"/>
    <property type="project" value="UniProtKB-SubCell"/>
</dbReference>
<evidence type="ECO:0000256" key="3">
    <source>
        <dbReference type="ARBA" id="ARBA00022729"/>
    </source>
</evidence>